<dbReference type="InterPro" id="IPR036782">
    <property type="entry name" value="NE0471-like_N"/>
</dbReference>
<name>A0A931GDW7_9BACT</name>
<comment type="caution">
    <text evidence="1">The sequence shown here is derived from an EMBL/GenBank/DDBJ whole genome shotgun (WGS) entry which is preliminary data.</text>
</comment>
<dbReference type="SUPFAM" id="SSF143880">
    <property type="entry name" value="NE0471 N-terminal domain-like"/>
    <property type="match status" value="1"/>
</dbReference>
<organism evidence="1 2">
    <name type="scientific">Desulfotignum balticum</name>
    <dbReference type="NCBI Taxonomy" id="115781"/>
    <lineage>
        <taxon>Bacteria</taxon>
        <taxon>Pseudomonadati</taxon>
        <taxon>Thermodesulfobacteriota</taxon>
        <taxon>Desulfobacteria</taxon>
        <taxon>Desulfobacterales</taxon>
        <taxon>Desulfobacteraceae</taxon>
        <taxon>Desulfotignum</taxon>
    </lineage>
</organism>
<dbReference type="Proteomes" id="UP000706172">
    <property type="component" value="Unassembled WGS sequence"/>
</dbReference>
<dbReference type="AlphaFoldDB" id="A0A931GDW7"/>
<dbReference type="EMBL" id="JACCQK010000345">
    <property type="protein sequence ID" value="MBG0779522.1"/>
    <property type="molecule type" value="Genomic_DNA"/>
</dbReference>
<gene>
    <name evidence="1" type="ORF">H0S81_06305</name>
</gene>
<dbReference type="Gene3D" id="3.30.2020.10">
    <property type="entry name" value="NE0471-like N-terminal domain"/>
    <property type="match status" value="1"/>
</dbReference>
<proteinExistence type="predicted"/>
<dbReference type="InterPro" id="IPR018841">
    <property type="entry name" value="DUF2442"/>
</dbReference>
<evidence type="ECO:0000313" key="1">
    <source>
        <dbReference type="EMBL" id="MBG0779522.1"/>
    </source>
</evidence>
<protein>
    <submittedName>
        <fullName evidence="1">DUF2442 domain-containing protein</fullName>
    </submittedName>
</protein>
<evidence type="ECO:0000313" key="2">
    <source>
        <dbReference type="Proteomes" id="UP000706172"/>
    </source>
</evidence>
<reference evidence="1" key="1">
    <citation type="submission" date="2020-07" db="EMBL/GenBank/DDBJ databases">
        <title>Severe corrosion of carbon steel in oil field produced water can be linked to methanogenic archaea containing a special type of NiFe hydrogenase.</title>
        <authorList>
            <person name="Lahme S."/>
            <person name="Mand J."/>
            <person name="Longwell J."/>
            <person name="Smith R."/>
            <person name="Enning D."/>
        </authorList>
    </citation>
    <scope>NUCLEOTIDE SEQUENCE</scope>
    <source>
        <strain evidence="1">MIC098Bin6</strain>
    </source>
</reference>
<sequence>MQIPKILHVAASDHKLLTIVFTNGEKKIYDVSRLWDNEMFAPLKNPSFFKNVKVETGGYAVYWNDNIDISEYELWKNGKNSQ</sequence>
<accession>A0A931GDW7</accession>
<dbReference type="Pfam" id="PF10387">
    <property type="entry name" value="DUF2442"/>
    <property type="match status" value="1"/>
</dbReference>